<evidence type="ECO:0000313" key="2">
    <source>
        <dbReference type="EMBL" id="KAK8062555.1"/>
    </source>
</evidence>
<organism evidence="2 3">
    <name type="scientific">Apiospora hydei</name>
    <dbReference type="NCBI Taxonomy" id="1337664"/>
    <lineage>
        <taxon>Eukaryota</taxon>
        <taxon>Fungi</taxon>
        <taxon>Dikarya</taxon>
        <taxon>Ascomycota</taxon>
        <taxon>Pezizomycotina</taxon>
        <taxon>Sordariomycetes</taxon>
        <taxon>Xylariomycetidae</taxon>
        <taxon>Amphisphaeriales</taxon>
        <taxon>Apiosporaceae</taxon>
        <taxon>Apiospora</taxon>
    </lineage>
</organism>
<dbReference type="GeneID" id="92052026"/>
<dbReference type="Gene3D" id="2.60.120.620">
    <property type="entry name" value="q2cbj1_9rhob like domain"/>
    <property type="match status" value="1"/>
</dbReference>
<dbReference type="SUPFAM" id="SSF51197">
    <property type="entry name" value="Clavaminate synthase-like"/>
    <property type="match status" value="1"/>
</dbReference>
<sequence>MSTTATTTKAKTFEEGKSQTFGERYETKDLITFDENAVYGDWRDEFHKNGCVVIKNVITPEKAQYYADKQIQWLKNFDLGFDEKDPSTWTADHLPVSFKGGMYFLYGSAHEKMSWEARMEPAVRDIFAKLWGTNELICSFDGMNISMPKRTDVQWSPWPHCDQNPRRKGMQAVQGLLNYSPNGENDGGLILMKGSAKLFNEFFAEKRDSADHEDAPRRSWSSWTCSSSARRTSSGSKTAAASSSRSTTRTRTRADWSLFAVEPGDFVLWDSRTMHYAKFPEGDQIRNVQYICMTPRQFADEEALKAKKWCFENYVGTTHWPHCNVRSAAEKPMRNGELCPKYRTEPFEKPEVTDDMLRLAGIKPY</sequence>
<dbReference type="PANTHER" id="PTHR31630:SF6">
    <property type="entry name" value="PHYTANOYL-COA DIOXYGENASE-RELATED"/>
    <property type="match status" value="1"/>
</dbReference>
<protein>
    <recommendedName>
        <fullName evidence="4">Phytanoyl-CoA dioxygenase</fullName>
    </recommendedName>
</protein>
<accession>A0ABR1UWX1</accession>
<dbReference type="RefSeq" id="XP_066661154.1">
    <property type="nucleotide sequence ID" value="XM_066818966.1"/>
</dbReference>
<evidence type="ECO:0008006" key="4">
    <source>
        <dbReference type="Google" id="ProtNLM"/>
    </source>
</evidence>
<reference evidence="2 3" key="1">
    <citation type="submission" date="2023-01" db="EMBL/GenBank/DDBJ databases">
        <title>Analysis of 21 Apiospora genomes using comparative genomics revels a genus with tremendous synthesis potential of carbohydrate active enzymes and secondary metabolites.</title>
        <authorList>
            <person name="Sorensen T."/>
        </authorList>
    </citation>
    <scope>NUCLEOTIDE SEQUENCE [LARGE SCALE GENOMIC DNA]</scope>
    <source>
        <strain evidence="2 3">CBS 114990</strain>
    </source>
</reference>
<gene>
    <name evidence="2" type="ORF">PG997_014652</name>
</gene>
<evidence type="ECO:0000256" key="1">
    <source>
        <dbReference type="SAM" id="MobiDB-lite"/>
    </source>
</evidence>
<dbReference type="Pfam" id="PF05721">
    <property type="entry name" value="PhyH"/>
    <property type="match status" value="1"/>
</dbReference>
<comment type="caution">
    <text evidence="2">The sequence shown here is derived from an EMBL/GenBank/DDBJ whole genome shotgun (WGS) entry which is preliminary data.</text>
</comment>
<dbReference type="InterPro" id="IPR008775">
    <property type="entry name" value="Phytyl_CoA_dOase-like"/>
</dbReference>
<proteinExistence type="predicted"/>
<name>A0ABR1UWX1_9PEZI</name>
<dbReference type="Proteomes" id="UP001433268">
    <property type="component" value="Unassembled WGS sequence"/>
</dbReference>
<evidence type="ECO:0000313" key="3">
    <source>
        <dbReference type="Proteomes" id="UP001433268"/>
    </source>
</evidence>
<dbReference type="PANTHER" id="PTHR31630">
    <property type="entry name" value="PHYTANOYL-COA DIOXYGENASE-RELATED-RELATED"/>
    <property type="match status" value="1"/>
</dbReference>
<feature type="region of interest" description="Disordered" evidence="1">
    <location>
        <begin position="226"/>
        <end position="247"/>
    </location>
</feature>
<keyword evidence="3" id="KW-1185">Reference proteome</keyword>
<dbReference type="EMBL" id="JAQQWN010000010">
    <property type="protein sequence ID" value="KAK8062555.1"/>
    <property type="molecule type" value="Genomic_DNA"/>
</dbReference>